<accession>A0AAV9VE81</accession>
<reference evidence="3 4" key="1">
    <citation type="submission" date="2019-10" db="EMBL/GenBank/DDBJ databases">
        <authorList>
            <person name="Palmer J.M."/>
        </authorList>
    </citation>
    <scope>NUCLEOTIDE SEQUENCE [LARGE SCALE GENOMIC DNA]</scope>
    <source>
        <strain evidence="3 4">TWF730</strain>
    </source>
</reference>
<name>A0AAV9VE81_9PEZI</name>
<evidence type="ECO:0000313" key="3">
    <source>
        <dbReference type="EMBL" id="KAK6360286.1"/>
    </source>
</evidence>
<dbReference type="AlphaFoldDB" id="A0AAV9VE81"/>
<sequence>MSQPSSSSSTHARAKRIGEDDWERHKDRIIQLWKDRKNSLQQVREIIERETGFHPTENQYNHRLRNVWKVHKNIRDDELNDMIGEIEELEGSGGYYKALENICTDASDPKTKRRNFTIEVGNSKNVHSSSPDPPGPNLPDTCTTSRDVDSNLSPDNRIYNYAYTQENDAEDLVNTDSIGNLGQESPVSFIEMIKTESAHTAPVRDLTEDPGKLILDGLDKLSLEPNYRDGFDPDAHQPCRLVLPPHSQGSIDPSASHSYEKSPSQNINPCGLDNDTSWEAYFIRMGPEFSKYVRFRKSEAYEFINLAGYMNQTGLKAEESIWEGIEGSLNYEPLSLSACQQILDLKDPLTVGSETIRFCGQDMSQDDLAMAMAGLLRQNFPKMKAAFDRMGSTEEKYIVPTAEPLTSWEGDTMTFDTIDKESPLEFNTFDSVAVHLPRFISMFGLRHILTAIAFQETAQYFSMSLEEPEDRILGPARAYPIINEMLTLALSIYIELGMGDHELAIDCLELLPSIIGEVRPDDYFGSFTVAQIAQLLYDNLLKSQRKNGPCHIRTFVAWAQTTSFSLRMSVVPDYMARIEFDSLAGFLRRCSQDKQPNDGVPGISNTKRMSSPQKSDNLRWYHIIRGNMFDIIQTLEEKEKFGEVIELLDKIEGLDDENSGWLEKDDFQVQITRGRICGKLGDYKSSFQILFPIAEKMQRLEIADWALYACREIGGVTLRRGPEIYNCIQPSFLGVLYDWERAGKPNDHRYSTLTKVFSRNWDQYLCVLALRSLGWPFINSIQEWIHLQNASRDGEVRFQDA</sequence>
<dbReference type="Pfam" id="PF14420">
    <property type="entry name" value="Clr5"/>
    <property type="match status" value="1"/>
</dbReference>
<comment type="caution">
    <text evidence="3">The sequence shown here is derived from an EMBL/GenBank/DDBJ whole genome shotgun (WGS) entry which is preliminary data.</text>
</comment>
<feature type="compositionally biased region" description="Polar residues" evidence="1">
    <location>
        <begin position="603"/>
        <end position="613"/>
    </location>
</feature>
<gene>
    <name evidence="3" type="ORF">TWF730_006434</name>
</gene>
<keyword evidence="4" id="KW-1185">Reference proteome</keyword>
<dbReference type="PANTHER" id="PTHR38788:SF3">
    <property type="entry name" value="CLR5 DOMAIN-CONTAINING PROTEIN"/>
    <property type="match status" value="1"/>
</dbReference>
<protein>
    <recommendedName>
        <fullName evidence="2">Clr5 domain-containing protein</fullName>
    </recommendedName>
</protein>
<feature type="compositionally biased region" description="Polar residues" evidence="1">
    <location>
        <begin position="120"/>
        <end position="130"/>
    </location>
</feature>
<feature type="region of interest" description="Disordered" evidence="1">
    <location>
        <begin position="120"/>
        <end position="139"/>
    </location>
</feature>
<evidence type="ECO:0000259" key="2">
    <source>
        <dbReference type="Pfam" id="PF14420"/>
    </source>
</evidence>
<evidence type="ECO:0000313" key="4">
    <source>
        <dbReference type="Proteomes" id="UP001373714"/>
    </source>
</evidence>
<feature type="compositionally biased region" description="Polar residues" evidence="1">
    <location>
        <begin position="247"/>
        <end position="268"/>
    </location>
</feature>
<dbReference type="PANTHER" id="PTHR38788">
    <property type="entry name" value="CLR5 DOMAIN-CONTAINING PROTEIN"/>
    <property type="match status" value="1"/>
</dbReference>
<feature type="region of interest" description="Disordered" evidence="1">
    <location>
        <begin position="234"/>
        <end position="270"/>
    </location>
</feature>
<feature type="domain" description="Clr5" evidence="2">
    <location>
        <begin position="19"/>
        <end position="72"/>
    </location>
</feature>
<evidence type="ECO:0000256" key="1">
    <source>
        <dbReference type="SAM" id="MobiDB-lite"/>
    </source>
</evidence>
<dbReference type="Proteomes" id="UP001373714">
    <property type="component" value="Unassembled WGS sequence"/>
</dbReference>
<dbReference type="InterPro" id="IPR025676">
    <property type="entry name" value="Clr5_dom"/>
</dbReference>
<dbReference type="EMBL" id="JAVHNS010000003">
    <property type="protein sequence ID" value="KAK6360286.1"/>
    <property type="molecule type" value="Genomic_DNA"/>
</dbReference>
<organism evidence="3 4">
    <name type="scientific">Orbilia blumenaviensis</name>
    <dbReference type="NCBI Taxonomy" id="1796055"/>
    <lineage>
        <taxon>Eukaryota</taxon>
        <taxon>Fungi</taxon>
        <taxon>Dikarya</taxon>
        <taxon>Ascomycota</taxon>
        <taxon>Pezizomycotina</taxon>
        <taxon>Orbiliomycetes</taxon>
        <taxon>Orbiliales</taxon>
        <taxon>Orbiliaceae</taxon>
        <taxon>Orbilia</taxon>
    </lineage>
</organism>
<feature type="region of interest" description="Disordered" evidence="1">
    <location>
        <begin position="594"/>
        <end position="613"/>
    </location>
</feature>
<proteinExistence type="predicted"/>